<evidence type="ECO:0000256" key="5">
    <source>
        <dbReference type="ARBA" id="ARBA00022490"/>
    </source>
</evidence>
<evidence type="ECO:0000256" key="2">
    <source>
        <dbReference type="ARBA" id="ARBA00007871"/>
    </source>
</evidence>
<dbReference type="GO" id="GO:0046914">
    <property type="term" value="F:transition metal ion binding"/>
    <property type="evidence" value="ECO:0007669"/>
    <property type="project" value="InterPro"/>
</dbReference>
<dbReference type="Pfam" id="PF01325">
    <property type="entry name" value="Fe_dep_repress"/>
    <property type="match status" value="1"/>
</dbReference>
<dbReference type="PROSITE" id="PS50944">
    <property type="entry name" value="HTH_DTXR"/>
    <property type="match status" value="1"/>
</dbReference>
<dbReference type="EMBL" id="JAATJJ010000001">
    <property type="protein sequence ID" value="NJB71704.1"/>
    <property type="molecule type" value="Genomic_DNA"/>
</dbReference>
<organism evidence="15 16">
    <name type="scientific">Saonia flava</name>
    <dbReference type="NCBI Taxonomy" id="523696"/>
    <lineage>
        <taxon>Bacteria</taxon>
        <taxon>Pseudomonadati</taxon>
        <taxon>Bacteroidota</taxon>
        <taxon>Flavobacteriia</taxon>
        <taxon>Flavobacteriales</taxon>
        <taxon>Flavobacteriaceae</taxon>
        <taxon>Saonia</taxon>
    </lineage>
</organism>
<sequence>MTHSEENYIKTIFHLEKNEKKGISTNAIAKQMETKPSSVTDMIKKLSEKNLVNYKKYQGVSLTTLGRKTALGIVRKHRLWEVFLVEKLDFSWDEVHEVAEQLEHIKSEKLIDKLDKLLDFPQFDPHGDPIPTKNGEFKEREKKLLSKLPILSKGICVGVKDSSAPFLKFLDKHSIALGQVVKVLEKEEFDGSFIIEINDKRMHISNQIASNLYLKIDK</sequence>
<name>A0A846R2W2_9FLAO</name>
<comment type="similarity">
    <text evidence="2">Belongs to the DtxR/MntR family.</text>
</comment>
<accession>A0A846R2W2</accession>
<keyword evidence="10" id="KW-0804">Transcription</keyword>
<evidence type="ECO:0000256" key="11">
    <source>
        <dbReference type="ARBA" id="ARBA00023211"/>
    </source>
</evidence>
<dbReference type="Pfam" id="PF04023">
    <property type="entry name" value="FeoA"/>
    <property type="match status" value="1"/>
</dbReference>
<dbReference type="InterPro" id="IPR036388">
    <property type="entry name" value="WH-like_DNA-bd_sf"/>
</dbReference>
<feature type="domain" description="HTH dtxR-type" evidence="14">
    <location>
        <begin position="1"/>
        <end position="63"/>
    </location>
</feature>
<dbReference type="InterPro" id="IPR036390">
    <property type="entry name" value="WH_DNA-bd_sf"/>
</dbReference>
<dbReference type="InterPro" id="IPR036421">
    <property type="entry name" value="Fe_dep_repressor_sf"/>
</dbReference>
<evidence type="ECO:0000313" key="15">
    <source>
        <dbReference type="EMBL" id="NJB71704.1"/>
    </source>
</evidence>
<dbReference type="PANTHER" id="PTHR33238">
    <property type="entry name" value="IRON (METAL) DEPENDENT REPRESSOR, DTXR FAMILY"/>
    <property type="match status" value="1"/>
</dbReference>
<evidence type="ECO:0000256" key="7">
    <source>
        <dbReference type="ARBA" id="ARBA00023015"/>
    </source>
</evidence>
<evidence type="ECO:0000313" key="16">
    <source>
        <dbReference type="Proteomes" id="UP000590442"/>
    </source>
</evidence>
<evidence type="ECO:0000256" key="8">
    <source>
        <dbReference type="ARBA" id="ARBA00023125"/>
    </source>
</evidence>
<dbReference type="PANTHER" id="PTHR33238:SF11">
    <property type="entry name" value="TRANSCRIPTIONAL REGULATOR MNTR"/>
    <property type="match status" value="1"/>
</dbReference>
<dbReference type="Gene3D" id="2.30.30.90">
    <property type="match status" value="1"/>
</dbReference>
<protein>
    <recommendedName>
        <fullName evidence="4">Transcriptional regulator MntR</fullName>
    </recommendedName>
    <alternativeName>
        <fullName evidence="13">Manganese transport regulator</fullName>
    </alternativeName>
</protein>
<evidence type="ECO:0000256" key="6">
    <source>
        <dbReference type="ARBA" id="ARBA00022491"/>
    </source>
</evidence>
<evidence type="ECO:0000256" key="9">
    <source>
        <dbReference type="ARBA" id="ARBA00023159"/>
    </source>
</evidence>
<dbReference type="Gene3D" id="1.10.60.10">
    <property type="entry name" value="Iron dependent repressor, metal binding and dimerisation domain"/>
    <property type="match status" value="1"/>
</dbReference>
<evidence type="ECO:0000256" key="12">
    <source>
        <dbReference type="ARBA" id="ARBA00025185"/>
    </source>
</evidence>
<dbReference type="GO" id="GO:0046983">
    <property type="term" value="F:protein dimerization activity"/>
    <property type="evidence" value="ECO:0007669"/>
    <property type="project" value="InterPro"/>
</dbReference>
<dbReference type="GO" id="GO:0003700">
    <property type="term" value="F:DNA-binding transcription factor activity"/>
    <property type="evidence" value="ECO:0007669"/>
    <property type="project" value="InterPro"/>
</dbReference>
<dbReference type="InterPro" id="IPR022687">
    <property type="entry name" value="HTH_DTXR"/>
</dbReference>
<keyword evidence="6" id="KW-0678">Repressor</keyword>
<evidence type="ECO:0000256" key="10">
    <source>
        <dbReference type="ARBA" id="ARBA00023163"/>
    </source>
</evidence>
<keyword evidence="7" id="KW-0805">Transcription regulation</keyword>
<keyword evidence="9" id="KW-0010">Activator</keyword>
<evidence type="ECO:0000256" key="13">
    <source>
        <dbReference type="ARBA" id="ARBA00032593"/>
    </source>
</evidence>
<dbReference type="Proteomes" id="UP000590442">
    <property type="component" value="Unassembled WGS sequence"/>
</dbReference>
<gene>
    <name evidence="15" type="ORF">GGR42_002166</name>
</gene>
<dbReference type="RefSeq" id="WP_167963731.1">
    <property type="nucleotide sequence ID" value="NZ_JAATJJ010000001.1"/>
</dbReference>
<dbReference type="InterPro" id="IPR022689">
    <property type="entry name" value="Iron_dep_repressor"/>
</dbReference>
<evidence type="ECO:0000256" key="1">
    <source>
        <dbReference type="ARBA" id="ARBA00004496"/>
    </source>
</evidence>
<evidence type="ECO:0000259" key="14">
    <source>
        <dbReference type="PROSITE" id="PS50944"/>
    </source>
</evidence>
<keyword evidence="5" id="KW-0963">Cytoplasm</keyword>
<keyword evidence="8" id="KW-0238">DNA-binding</keyword>
<dbReference type="Gene3D" id="1.10.10.10">
    <property type="entry name" value="Winged helix-like DNA-binding domain superfamily/Winged helix DNA-binding domain"/>
    <property type="match status" value="1"/>
</dbReference>
<comment type="function">
    <text evidence="12">In the presence of manganese, represses expression of mntH and mntS. Up-regulates expression of mntP.</text>
</comment>
<dbReference type="SMART" id="SM00529">
    <property type="entry name" value="HTH_DTXR"/>
    <property type="match status" value="1"/>
</dbReference>
<keyword evidence="16" id="KW-1185">Reference proteome</keyword>
<reference evidence="15 16" key="1">
    <citation type="submission" date="2020-03" db="EMBL/GenBank/DDBJ databases">
        <title>Genomic Encyclopedia of Type Strains, Phase IV (KMG-IV): sequencing the most valuable type-strain genomes for metagenomic binning, comparative biology and taxonomic classification.</title>
        <authorList>
            <person name="Goeker M."/>
        </authorList>
    </citation>
    <scope>NUCLEOTIDE SEQUENCE [LARGE SCALE GENOMIC DNA]</scope>
    <source>
        <strain evidence="15 16">DSM 29762</strain>
    </source>
</reference>
<evidence type="ECO:0000256" key="4">
    <source>
        <dbReference type="ARBA" id="ARBA00022386"/>
    </source>
</evidence>
<comment type="caution">
    <text evidence="15">The sequence shown here is derived from an EMBL/GenBank/DDBJ whole genome shotgun (WGS) entry which is preliminary data.</text>
</comment>
<dbReference type="InterPro" id="IPR050536">
    <property type="entry name" value="DtxR_MntR_Metal-Reg"/>
</dbReference>
<dbReference type="SUPFAM" id="SSF47979">
    <property type="entry name" value="Iron-dependent repressor protein, dimerization domain"/>
    <property type="match status" value="1"/>
</dbReference>
<dbReference type="SUPFAM" id="SSF46785">
    <property type="entry name" value="Winged helix' DNA-binding domain"/>
    <property type="match status" value="1"/>
</dbReference>
<dbReference type="AlphaFoldDB" id="A0A846R2W2"/>
<evidence type="ECO:0000256" key="3">
    <source>
        <dbReference type="ARBA" id="ARBA00011738"/>
    </source>
</evidence>
<dbReference type="GO" id="GO:0003677">
    <property type="term" value="F:DNA binding"/>
    <property type="evidence" value="ECO:0007669"/>
    <property type="project" value="UniProtKB-KW"/>
</dbReference>
<dbReference type="InterPro" id="IPR038157">
    <property type="entry name" value="FeoA_core_dom"/>
</dbReference>
<comment type="subunit">
    <text evidence="3">Homodimer.</text>
</comment>
<comment type="subcellular location">
    <subcellularLocation>
        <location evidence="1">Cytoplasm</location>
    </subcellularLocation>
</comment>
<dbReference type="InterPro" id="IPR001367">
    <property type="entry name" value="Fe_dep_repressor"/>
</dbReference>
<dbReference type="GO" id="GO:0005737">
    <property type="term" value="C:cytoplasm"/>
    <property type="evidence" value="ECO:0007669"/>
    <property type="project" value="UniProtKB-SubCell"/>
</dbReference>
<proteinExistence type="inferred from homology"/>
<keyword evidence="11" id="KW-0464">Manganese</keyword>
<dbReference type="InterPro" id="IPR007167">
    <property type="entry name" value="Fe-transptr_FeoA-like"/>
</dbReference>
<dbReference type="Pfam" id="PF02742">
    <property type="entry name" value="Fe_dep_repr_C"/>
    <property type="match status" value="1"/>
</dbReference>